<dbReference type="Proteomes" id="UP000002762">
    <property type="component" value="Unassembled WGS sequence"/>
</dbReference>
<evidence type="ECO:0000313" key="6">
    <source>
        <dbReference type="Proteomes" id="UP000002762"/>
    </source>
</evidence>
<keyword evidence="6" id="KW-1185">Reference proteome</keyword>
<dbReference type="EMBL" id="JH725209">
    <property type="protein sequence ID" value="EJP61443.1"/>
    <property type="molecule type" value="Genomic_DNA"/>
</dbReference>
<dbReference type="RefSeq" id="XP_008602952.1">
    <property type="nucleotide sequence ID" value="XM_008604730.1"/>
</dbReference>
<dbReference type="STRING" id="655819.J5J407"/>
<dbReference type="AlphaFoldDB" id="J5J407"/>
<keyword evidence="5" id="KW-0695">RNA-directed DNA polymerase</keyword>
<dbReference type="GeneID" id="19892645"/>
<proteinExistence type="predicted"/>
<sequence>MRADGTRTNSNAEQVEELLTTSFPPLPQHIEEEDERPLRAAVPKTDLTLEEAPGKDGLPMVVWQQIWPVVQHYVLALFQASLDEGLLPHRWRHAKAIPLKKSNKEDYGVGGSWRPISLLCTLGKVLESVVAEGISHAVETFGLLPTNHFGGRKQRSVEQALLLLQEQIYAAWRGGRVLSLVIFDVKGAYNGVFKDQLLQRVNGQETDVQAQPQAGLPQGSPLSPVAYLFFNADLVQRRIDTDEGAIAFMNDFTA</sequence>
<keyword evidence="2" id="KW-0496">Mitochondrion</keyword>
<keyword evidence="5" id="KW-0548">Nucleotidyltransferase</keyword>
<feature type="compositionally biased region" description="Polar residues" evidence="3">
    <location>
        <begin position="1"/>
        <end position="23"/>
    </location>
</feature>
<keyword evidence="5" id="KW-0808">Transferase</keyword>
<accession>J5J407</accession>
<reference evidence="5 6" key="1">
    <citation type="journal article" date="2012" name="Sci. Rep.">
        <title>Genomic perspectives on the evolution of fungal entomopathogenicity in Beauveria bassiana.</title>
        <authorList>
            <person name="Xiao G."/>
            <person name="Ying S.H."/>
            <person name="Zheng P."/>
            <person name="Wang Z.L."/>
            <person name="Zhang S."/>
            <person name="Xie X.Q."/>
            <person name="Shang Y."/>
            <person name="St Leger R.J."/>
            <person name="Zhao G.P."/>
            <person name="Wang C."/>
            <person name="Feng M.G."/>
        </authorList>
    </citation>
    <scope>NUCLEOTIDE SEQUENCE [LARGE SCALE GENOMIC DNA]</scope>
    <source>
        <strain evidence="5 6">ARSEF 2860</strain>
    </source>
</reference>
<dbReference type="InParanoid" id="J5J407"/>
<dbReference type="PROSITE" id="PS50878">
    <property type="entry name" value="RT_POL"/>
    <property type="match status" value="1"/>
</dbReference>
<evidence type="ECO:0000313" key="5">
    <source>
        <dbReference type="EMBL" id="EJP61443.1"/>
    </source>
</evidence>
<dbReference type="HOGENOM" id="CLU_000680_10_0_1"/>
<name>J5J407_BEAB2</name>
<organism evidence="5 6">
    <name type="scientific">Beauveria bassiana (strain ARSEF 2860)</name>
    <name type="common">White muscardine disease fungus</name>
    <name type="synonym">Tritirachium shiotae</name>
    <dbReference type="NCBI Taxonomy" id="655819"/>
    <lineage>
        <taxon>Eukaryota</taxon>
        <taxon>Fungi</taxon>
        <taxon>Dikarya</taxon>
        <taxon>Ascomycota</taxon>
        <taxon>Pezizomycotina</taxon>
        <taxon>Sordariomycetes</taxon>
        <taxon>Hypocreomycetidae</taxon>
        <taxon>Hypocreales</taxon>
        <taxon>Cordycipitaceae</taxon>
        <taxon>Beauveria</taxon>
    </lineage>
</organism>
<evidence type="ECO:0000256" key="1">
    <source>
        <dbReference type="ARBA" id="ARBA00004173"/>
    </source>
</evidence>
<dbReference type="PANTHER" id="PTHR33481">
    <property type="entry name" value="REVERSE TRANSCRIPTASE"/>
    <property type="match status" value="1"/>
</dbReference>
<dbReference type="PANTHER" id="PTHR33481:SF1">
    <property type="entry name" value="ENDONUCLEASE_EXONUCLEASE_PHOSPHATASE DOMAIN-CONTAINING PROTEIN-RELATED"/>
    <property type="match status" value="1"/>
</dbReference>
<dbReference type="Pfam" id="PF00078">
    <property type="entry name" value="RVT_1"/>
    <property type="match status" value="1"/>
</dbReference>
<dbReference type="SUPFAM" id="SSF56672">
    <property type="entry name" value="DNA/RNA polymerases"/>
    <property type="match status" value="1"/>
</dbReference>
<dbReference type="GO" id="GO:0003964">
    <property type="term" value="F:RNA-directed DNA polymerase activity"/>
    <property type="evidence" value="ECO:0007669"/>
    <property type="project" value="UniProtKB-KW"/>
</dbReference>
<dbReference type="InterPro" id="IPR043502">
    <property type="entry name" value="DNA/RNA_pol_sf"/>
</dbReference>
<feature type="domain" description="Reverse transcriptase" evidence="4">
    <location>
        <begin position="80"/>
        <end position="254"/>
    </location>
</feature>
<dbReference type="CDD" id="cd01650">
    <property type="entry name" value="RT_nLTR_like"/>
    <property type="match status" value="1"/>
</dbReference>
<gene>
    <name evidence="5" type="ORF">BBA_09633</name>
</gene>
<evidence type="ECO:0000256" key="3">
    <source>
        <dbReference type="SAM" id="MobiDB-lite"/>
    </source>
</evidence>
<dbReference type="GO" id="GO:0005739">
    <property type="term" value="C:mitochondrion"/>
    <property type="evidence" value="ECO:0007669"/>
    <property type="project" value="UniProtKB-SubCell"/>
</dbReference>
<dbReference type="OrthoDB" id="4927418at2759"/>
<feature type="region of interest" description="Disordered" evidence="3">
    <location>
        <begin position="1"/>
        <end position="36"/>
    </location>
</feature>
<evidence type="ECO:0000259" key="4">
    <source>
        <dbReference type="PROSITE" id="PS50878"/>
    </source>
</evidence>
<evidence type="ECO:0000256" key="2">
    <source>
        <dbReference type="ARBA" id="ARBA00023128"/>
    </source>
</evidence>
<dbReference type="InterPro" id="IPR000477">
    <property type="entry name" value="RT_dom"/>
</dbReference>
<comment type="subcellular location">
    <subcellularLocation>
        <location evidence="1">Mitochondrion</location>
    </subcellularLocation>
</comment>
<protein>
    <submittedName>
        <fullName evidence="5">Reverse transcriptase</fullName>
    </submittedName>
</protein>